<dbReference type="Proteomes" id="UP001567538">
    <property type="component" value="Unassembled WGS sequence"/>
</dbReference>
<reference evidence="2 3" key="1">
    <citation type="submission" date="2024-06" db="EMBL/GenBank/DDBJ databases">
        <title>A chromosome level genome sequence of Diviner's sage (Salvia divinorum).</title>
        <authorList>
            <person name="Ford S.A."/>
            <person name="Ro D.-K."/>
            <person name="Ness R.W."/>
            <person name="Phillips M.A."/>
        </authorList>
    </citation>
    <scope>NUCLEOTIDE SEQUENCE [LARGE SCALE GENOMIC DNA]</scope>
    <source>
        <strain evidence="2">SAF-2024a</strain>
        <tissue evidence="2">Leaf</tissue>
    </source>
</reference>
<comment type="caution">
    <text evidence="2">The sequence shown here is derived from an EMBL/GenBank/DDBJ whole genome shotgun (WGS) entry which is preliminary data.</text>
</comment>
<proteinExistence type="predicted"/>
<evidence type="ECO:0000256" key="1">
    <source>
        <dbReference type="SAM" id="MobiDB-lite"/>
    </source>
</evidence>
<evidence type="ECO:0000313" key="2">
    <source>
        <dbReference type="EMBL" id="KAL1565318.1"/>
    </source>
</evidence>
<protein>
    <submittedName>
        <fullName evidence="2">Uncharacterized protein</fullName>
    </submittedName>
</protein>
<feature type="compositionally biased region" description="Basic residues" evidence="1">
    <location>
        <begin position="120"/>
        <end position="133"/>
    </location>
</feature>
<keyword evidence="3" id="KW-1185">Reference proteome</keyword>
<accession>A0ABD1I9C3</accession>
<organism evidence="2 3">
    <name type="scientific">Salvia divinorum</name>
    <name type="common">Maria pastora</name>
    <name type="synonym">Diviner's sage</name>
    <dbReference type="NCBI Taxonomy" id="28513"/>
    <lineage>
        <taxon>Eukaryota</taxon>
        <taxon>Viridiplantae</taxon>
        <taxon>Streptophyta</taxon>
        <taxon>Embryophyta</taxon>
        <taxon>Tracheophyta</taxon>
        <taxon>Spermatophyta</taxon>
        <taxon>Magnoliopsida</taxon>
        <taxon>eudicotyledons</taxon>
        <taxon>Gunneridae</taxon>
        <taxon>Pentapetalae</taxon>
        <taxon>asterids</taxon>
        <taxon>lamiids</taxon>
        <taxon>Lamiales</taxon>
        <taxon>Lamiaceae</taxon>
        <taxon>Nepetoideae</taxon>
        <taxon>Mentheae</taxon>
        <taxon>Salviinae</taxon>
        <taxon>Salvia</taxon>
        <taxon>Salvia subgen. Calosphace</taxon>
    </lineage>
</organism>
<dbReference type="AlphaFoldDB" id="A0ABD1I9C3"/>
<dbReference type="EMBL" id="JBEAFC010000003">
    <property type="protein sequence ID" value="KAL1565318.1"/>
    <property type="molecule type" value="Genomic_DNA"/>
</dbReference>
<dbReference type="PANTHER" id="PTHR31903:SF4">
    <property type="entry name" value="OS11G0490300 PROTEIN"/>
    <property type="match status" value="1"/>
</dbReference>
<sequence length="211" mass="22991">MRNKGKVHPSPSSSTTAAADAFSLLKLLPAAVLSLLTILSLQEREALAYMLAISFHSSSAAAKKPPQCPHNSPPLLHCDCFHCYTAFWLRWDSSPNRLLIHRAIDAFELQLTSAAAAAPKTKKRREKFGRRSKPSPPENQERPISTAAPPPSPPAAEVKVGDLASTRVSEEKTEEVATAAAPSHKGLARKVLPDVMGIFSSRLWRLWSPNL</sequence>
<feature type="region of interest" description="Disordered" evidence="1">
    <location>
        <begin position="118"/>
        <end position="184"/>
    </location>
</feature>
<gene>
    <name evidence="2" type="ORF">AAHA92_07552</name>
</gene>
<dbReference type="PANTHER" id="PTHR31903">
    <property type="entry name" value="F12F1.11-RELATED"/>
    <property type="match status" value="1"/>
</dbReference>
<evidence type="ECO:0000313" key="3">
    <source>
        <dbReference type="Proteomes" id="UP001567538"/>
    </source>
</evidence>
<name>A0ABD1I9C3_SALDI</name>